<feature type="compositionally biased region" description="Acidic residues" evidence="1">
    <location>
        <begin position="177"/>
        <end position="200"/>
    </location>
</feature>
<comment type="caution">
    <text evidence="4">The sequence shown here is derived from an EMBL/GenBank/DDBJ whole genome shotgun (WGS) entry which is preliminary data.</text>
</comment>
<feature type="signal peptide" evidence="2">
    <location>
        <begin position="1"/>
        <end position="26"/>
    </location>
</feature>
<dbReference type="Proteomes" id="UP000434223">
    <property type="component" value="Unassembled WGS sequence"/>
</dbReference>
<evidence type="ECO:0000256" key="2">
    <source>
        <dbReference type="SAM" id="SignalP"/>
    </source>
</evidence>
<evidence type="ECO:0000313" key="5">
    <source>
        <dbReference type="Proteomes" id="UP000434223"/>
    </source>
</evidence>
<reference evidence="3" key="2">
    <citation type="submission" date="2022-01" db="EMBL/GenBank/DDBJ databases">
        <title>Novel bile acid biosynthetic pathways are enriched in the microbiome of centenarians.</title>
        <authorList>
            <person name="Sato Y."/>
            <person name="Atarashi K."/>
            <person name="Plichta R.D."/>
            <person name="Arai Y."/>
            <person name="Sasajima S."/>
            <person name="Kearney M.S."/>
            <person name="Suda W."/>
            <person name="Takeshita K."/>
            <person name="Sasaki T."/>
            <person name="Okamoto S."/>
            <person name="Skelly N.A."/>
            <person name="Okamura Y."/>
            <person name="Vlamakis H."/>
            <person name="Li Y."/>
            <person name="Tanoue T."/>
            <person name="Takei H."/>
            <person name="Nittono H."/>
            <person name="Narushima S."/>
            <person name="Irie J."/>
            <person name="Itoh H."/>
            <person name="Moriya K."/>
            <person name="Sugiura Y."/>
            <person name="Suematsu M."/>
            <person name="Moritoki N."/>
            <person name="Shibata S."/>
            <person name="Littman R.D."/>
            <person name="Fischbach A.M."/>
            <person name="Uwamino Y."/>
            <person name="Inoue T."/>
            <person name="Honda A."/>
            <person name="Hattori M."/>
            <person name="Murai T."/>
            <person name="Xavier J.R."/>
            <person name="Hirose N."/>
            <person name="Honda K."/>
        </authorList>
    </citation>
    <scope>NUCLEOTIDE SEQUENCE</scope>
    <source>
        <strain evidence="3">CE91-St55</strain>
    </source>
</reference>
<organism evidence="4 5">
    <name type="scientific">Hungatella hathewayi</name>
    <dbReference type="NCBI Taxonomy" id="154046"/>
    <lineage>
        <taxon>Bacteria</taxon>
        <taxon>Bacillati</taxon>
        <taxon>Bacillota</taxon>
        <taxon>Clostridia</taxon>
        <taxon>Lachnospirales</taxon>
        <taxon>Lachnospiraceae</taxon>
        <taxon>Hungatella</taxon>
    </lineage>
</organism>
<dbReference type="Proteomes" id="UP001055091">
    <property type="component" value="Unassembled WGS sequence"/>
</dbReference>
<evidence type="ECO:0008006" key="6">
    <source>
        <dbReference type="Google" id="ProtNLM"/>
    </source>
</evidence>
<dbReference type="AlphaFoldDB" id="A0A174TQK9"/>
<keyword evidence="2" id="KW-0732">Signal</keyword>
<dbReference type="OrthoDB" id="1922291at2"/>
<feature type="chain" id="PRO_5042683701" description="Lipoprotein" evidence="2">
    <location>
        <begin position="27"/>
        <end position="200"/>
    </location>
</feature>
<dbReference type="EMBL" id="BQNJ01000001">
    <property type="protein sequence ID" value="GKH01399.1"/>
    <property type="molecule type" value="Genomic_DNA"/>
</dbReference>
<proteinExistence type="predicted"/>
<dbReference type="EMBL" id="WNME01000010">
    <property type="protein sequence ID" value="MUB64599.1"/>
    <property type="molecule type" value="Genomic_DNA"/>
</dbReference>
<feature type="region of interest" description="Disordered" evidence="1">
    <location>
        <begin position="171"/>
        <end position="200"/>
    </location>
</feature>
<sequence>MTMKKKVLIICGIAAMLLAGCTKSNIVTGGPAEPVFETQEGIVLDWGQIGDDLDEQYLNNEDYPKAVSINYSVDPDKKTIDLTLMMNAGATTEEAVDFANAVVRTINDEAAVQDFSIETSTEDSYGGFFQDYTLNLIVMPDGMMTDKSVWLVNMTIPAGSNEAIVPAEGAKVMEPTSAEDEMGEDMDGDMEDDGAEEGQE</sequence>
<accession>A0A174TQK9</accession>
<name>A0A174TQK9_9FIRM</name>
<evidence type="ECO:0000313" key="3">
    <source>
        <dbReference type="EMBL" id="GKH01399.1"/>
    </source>
</evidence>
<reference evidence="4 5" key="1">
    <citation type="submission" date="2019-09" db="EMBL/GenBank/DDBJ databases">
        <title>Draft genome sequencing of Hungatella hathewayi 123Y-2.</title>
        <authorList>
            <person name="Lv Q."/>
            <person name="Li S."/>
        </authorList>
    </citation>
    <scope>NUCLEOTIDE SEQUENCE [LARGE SCALE GENOMIC DNA]</scope>
    <source>
        <strain evidence="4 5">123Y-2</strain>
    </source>
</reference>
<protein>
    <recommendedName>
        <fullName evidence="6">Lipoprotein</fullName>
    </recommendedName>
</protein>
<evidence type="ECO:0000313" key="4">
    <source>
        <dbReference type="EMBL" id="MUB64599.1"/>
    </source>
</evidence>
<gene>
    <name evidence="3" type="ORF">CE91St55_33800</name>
    <name evidence="4" type="ORF">GNE07_16325</name>
</gene>
<evidence type="ECO:0000256" key="1">
    <source>
        <dbReference type="SAM" id="MobiDB-lite"/>
    </source>
</evidence>
<dbReference type="PROSITE" id="PS51257">
    <property type="entry name" value="PROKAR_LIPOPROTEIN"/>
    <property type="match status" value="1"/>
</dbReference>